<evidence type="ECO:0000256" key="3">
    <source>
        <dbReference type="RuleBase" id="RU003651"/>
    </source>
</evidence>
<reference evidence="5 6" key="1">
    <citation type="submission" date="2023-10" db="EMBL/GenBank/DDBJ databases">
        <authorList>
            <person name="Maclean D."/>
            <person name="Macfadyen A."/>
        </authorList>
    </citation>
    <scope>NUCLEOTIDE SEQUENCE [LARGE SCALE GENOMIC DNA]</scope>
</reference>
<dbReference type="FunFam" id="1.10.8.60:FF:000038">
    <property type="entry name" value="spermatogenesis-associated protein 5-like protein 1"/>
    <property type="match status" value="1"/>
</dbReference>
<evidence type="ECO:0000256" key="1">
    <source>
        <dbReference type="ARBA" id="ARBA00022741"/>
    </source>
</evidence>
<dbReference type="InterPro" id="IPR003960">
    <property type="entry name" value="ATPase_AAA_CS"/>
</dbReference>
<name>A0AAV1IDC2_9CHLO</name>
<dbReference type="SUPFAM" id="SSF52540">
    <property type="entry name" value="P-loop containing nucleoside triphosphate hydrolases"/>
    <property type="match status" value="2"/>
</dbReference>
<dbReference type="InterPro" id="IPR050168">
    <property type="entry name" value="AAA_ATPase_domain"/>
</dbReference>
<keyword evidence="1 3" id="KW-0547">Nucleotide-binding</keyword>
<dbReference type="PROSITE" id="PS00674">
    <property type="entry name" value="AAA"/>
    <property type="match status" value="2"/>
</dbReference>
<keyword evidence="2 3" id="KW-0067">ATP-binding</keyword>
<organism evidence="5 6">
    <name type="scientific">Coccomyxa viridis</name>
    <dbReference type="NCBI Taxonomy" id="1274662"/>
    <lineage>
        <taxon>Eukaryota</taxon>
        <taxon>Viridiplantae</taxon>
        <taxon>Chlorophyta</taxon>
        <taxon>core chlorophytes</taxon>
        <taxon>Trebouxiophyceae</taxon>
        <taxon>Trebouxiophyceae incertae sedis</taxon>
        <taxon>Coccomyxaceae</taxon>
        <taxon>Coccomyxa</taxon>
    </lineage>
</organism>
<gene>
    <name evidence="5" type="ORF">CVIRNUC_007449</name>
</gene>
<dbReference type="SMART" id="SM00382">
    <property type="entry name" value="AAA"/>
    <property type="match status" value="2"/>
</dbReference>
<dbReference type="Proteomes" id="UP001314263">
    <property type="component" value="Unassembled WGS sequence"/>
</dbReference>
<evidence type="ECO:0000256" key="2">
    <source>
        <dbReference type="ARBA" id="ARBA00022840"/>
    </source>
</evidence>
<dbReference type="InterPro" id="IPR003593">
    <property type="entry name" value="AAA+_ATPase"/>
</dbReference>
<dbReference type="InterPro" id="IPR027417">
    <property type="entry name" value="P-loop_NTPase"/>
</dbReference>
<dbReference type="GO" id="GO:0016887">
    <property type="term" value="F:ATP hydrolysis activity"/>
    <property type="evidence" value="ECO:0007669"/>
    <property type="project" value="InterPro"/>
</dbReference>
<evidence type="ECO:0000313" key="5">
    <source>
        <dbReference type="EMBL" id="CAK0784245.1"/>
    </source>
</evidence>
<dbReference type="InterPro" id="IPR003959">
    <property type="entry name" value="ATPase_AAA_core"/>
</dbReference>
<evidence type="ECO:0000313" key="6">
    <source>
        <dbReference type="Proteomes" id="UP001314263"/>
    </source>
</evidence>
<dbReference type="Gene3D" id="1.10.8.60">
    <property type="match status" value="2"/>
</dbReference>
<accession>A0AAV1IDC2</accession>
<dbReference type="AlphaFoldDB" id="A0AAV1IDC2"/>
<keyword evidence="6" id="KW-1185">Reference proteome</keyword>
<protein>
    <recommendedName>
        <fullName evidence="4">AAA+ ATPase domain-containing protein</fullName>
    </recommendedName>
</protein>
<feature type="domain" description="AAA+ ATPase" evidence="4">
    <location>
        <begin position="333"/>
        <end position="475"/>
    </location>
</feature>
<dbReference type="Pfam" id="PF00004">
    <property type="entry name" value="AAA"/>
    <property type="match status" value="2"/>
</dbReference>
<dbReference type="FunFam" id="3.40.50.300:FF:000661">
    <property type="entry name" value="calmodulin-interacting protein 111 isoform X1"/>
    <property type="match status" value="1"/>
</dbReference>
<dbReference type="GO" id="GO:0005524">
    <property type="term" value="F:ATP binding"/>
    <property type="evidence" value="ECO:0007669"/>
    <property type="project" value="UniProtKB-KW"/>
</dbReference>
<feature type="domain" description="AAA+ ATPase" evidence="4">
    <location>
        <begin position="44"/>
        <end position="187"/>
    </location>
</feature>
<dbReference type="Pfam" id="PF17862">
    <property type="entry name" value="AAA_lid_3"/>
    <property type="match status" value="2"/>
</dbReference>
<proteinExistence type="inferred from homology"/>
<dbReference type="PANTHER" id="PTHR23077">
    <property type="entry name" value="AAA-FAMILY ATPASE"/>
    <property type="match status" value="1"/>
</dbReference>
<sequence>MHSGAERHSPEALAGLTTAQSAVERLIGWPLLYEAEGRSLGIQWPTGLLIHGPAGCGKTALVHSVAKEFGFTVRTITPACVYGAYTGESEKQLREAFEAAHKQAQKQHPTLIFLDELDSIAPLRSSQQPHEARVVAQLLTLLDGAVAQPGPGVHLRVVAATSRPNAVDPALRRMGRLDSEVAISLPTPEEREAIVRLHSKGLPLGADVELDSVARVCHGYSGADLAAVCREAAMCAISEAVQQRSDWAAQSMLPGKSIAEMCSLAGSVEVRSKHFQAALHRVPPSLTRGVQMLSETVKWSDVGGYDEVKSRLRQALEWPIKHAASFRRLGLQAPRGILLHGPPGCSKTRMAQAAAGGSGMRLQALAGAQLFSMYVGEGEALLRDAFQRARLTAPAIIFIDEIDAIVGGRTEQSGAASGGQDASTRLLSTLLTEMDGLESATGVVVLAATNRADALDVALMRPGRFDVQLHVPLPDTASRQAILEVHTRVMPLDPSVNLQELADATQGYSGADLHNLCQEAALTAAREDLLAAELVARKHFEAALLHLQPSVQTASVYMRLGKRIHNRTGSDIAL</sequence>
<comment type="similarity">
    <text evidence="3">Belongs to the AAA ATPase family.</text>
</comment>
<dbReference type="EMBL" id="CAUYUE010000010">
    <property type="protein sequence ID" value="CAK0784245.1"/>
    <property type="molecule type" value="Genomic_DNA"/>
</dbReference>
<dbReference type="PANTHER" id="PTHR23077:SF117">
    <property type="entry name" value="AAA+ ATPASE DOMAIN-CONTAINING PROTEIN"/>
    <property type="match status" value="1"/>
</dbReference>
<evidence type="ECO:0000259" key="4">
    <source>
        <dbReference type="SMART" id="SM00382"/>
    </source>
</evidence>
<dbReference type="Gene3D" id="3.40.50.300">
    <property type="entry name" value="P-loop containing nucleotide triphosphate hydrolases"/>
    <property type="match status" value="2"/>
</dbReference>
<comment type="caution">
    <text evidence="5">The sequence shown here is derived from an EMBL/GenBank/DDBJ whole genome shotgun (WGS) entry which is preliminary data.</text>
</comment>
<dbReference type="FunFam" id="3.40.50.300:FF:000061">
    <property type="entry name" value="ATPase family, AAA domain-containing 2"/>
    <property type="match status" value="1"/>
</dbReference>
<dbReference type="InterPro" id="IPR041569">
    <property type="entry name" value="AAA_lid_3"/>
</dbReference>